<evidence type="ECO:0000259" key="4">
    <source>
        <dbReference type="Pfam" id="PF00079"/>
    </source>
</evidence>
<dbReference type="SUPFAM" id="SSF56574">
    <property type="entry name" value="Serpins"/>
    <property type="match status" value="1"/>
</dbReference>
<proteinExistence type="predicted"/>
<gene>
    <name evidence="5" type="ORF">ILUMI_06950</name>
</gene>
<dbReference type="InterPro" id="IPR036186">
    <property type="entry name" value="Serpin_sf"/>
</dbReference>
<dbReference type="AlphaFoldDB" id="A0A8K0D4S5"/>
<keyword evidence="2" id="KW-0722">Serine protease inhibitor</keyword>
<feature type="non-terminal residue" evidence="5">
    <location>
        <position position="1"/>
    </location>
</feature>
<comment type="caution">
    <text evidence="5">The sequence shown here is derived from an EMBL/GenBank/DDBJ whole genome shotgun (WGS) entry which is preliminary data.</text>
</comment>
<keyword evidence="3" id="KW-0812">Transmembrane</keyword>
<name>A0A8K0D4S5_IGNLU</name>
<evidence type="ECO:0000256" key="3">
    <source>
        <dbReference type="SAM" id="Phobius"/>
    </source>
</evidence>
<dbReference type="Proteomes" id="UP000801492">
    <property type="component" value="Unassembled WGS sequence"/>
</dbReference>
<feature type="transmembrane region" description="Helical" evidence="3">
    <location>
        <begin position="16"/>
        <end position="39"/>
    </location>
</feature>
<evidence type="ECO:0000256" key="1">
    <source>
        <dbReference type="ARBA" id="ARBA00022690"/>
    </source>
</evidence>
<dbReference type="EMBL" id="VTPC01002961">
    <property type="protein sequence ID" value="KAF2899229.1"/>
    <property type="molecule type" value="Genomic_DNA"/>
</dbReference>
<keyword evidence="1" id="KW-0646">Protease inhibitor</keyword>
<feature type="transmembrane region" description="Helical" evidence="3">
    <location>
        <begin position="59"/>
        <end position="80"/>
    </location>
</feature>
<organism evidence="5 6">
    <name type="scientific">Ignelater luminosus</name>
    <name type="common">Cucubano</name>
    <name type="synonym">Pyrophorus luminosus</name>
    <dbReference type="NCBI Taxonomy" id="2038154"/>
    <lineage>
        <taxon>Eukaryota</taxon>
        <taxon>Metazoa</taxon>
        <taxon>Ecdysozoa</taxon>
        <taxon>Arthropoda</taxon>
        <taxon>Hexapoda</taxon>
        <taxon>Insecta</taxon>
        <taxon>Pterygota</taxon>
        <taxon>Neoptera</taxon>
        <taxon>Endopterygota</taxon>
        <taxon>Coleoptera</taxon>
        <taxon>Polyphaga</taxon>
        <taxon>Elateriformia</taxon>
        <taxon>Elateroidea</taxon>
        <taxon>Elateridae</taxon>
        <taxon>Agrypninae</taxon>
        <taxon>Pyrophorini</taxon>
        <taxon>Ignelater</taxon>
    </lineage>
</organism>
<dbReference type="InterPro" id="IPR042178">
    <property type="entry name" value="Serpin_sf_1"/>
</dbReference>
<feature type="domain" description="Serpin" evidence="4">
    <location>
        <begin position="47"/>
        <end position="112"/>
    </location>
</feature>
<dbReference type="Pfam" id="PF00079">
    <property type="entry name" value="Serpin"/>
    <property type="match status" value="1"/>
</dbReference>
<reference evidence="5" key="1">
    <citation type="submission" date="2019-08" db="EMBL/GenBank/DDBJ databases">
        <title>The genome of the North American firefly Photinus pyralis.</title>
        <authorList>
            <consortium name="Photinus pyralis genome working group"/>
            <person name="Fallon T.R."/>
            <person name="Sander Lower S.E."/>
            <person name="Weng J.-K."/>
        </authorList>
    </citation>
    <scope>NUCLEOTIDE SEQUENCE</scope>
    <source>
        <strain evidence="5">TRF0915ILg1</strain>
        <tissue evidence="5">Whole body</tissue>
    </source>
</reference>
<sequence>MIKLIIYKQITWTRHYCYYVMRCLSLLLVIFEVLSLSIARKHFQKGYNEFTADVYKKTLAINSGNFIVCPLSVDIVLALAESGRRGKTAKEMKSALRLPKNRKQIHKIFRNITPCLD</sequence>
<dbReference type="Gene3D" id="3.30.497.10">
    <property type="entry name" value="Antithrombin, subunit I, domain 2"/>
    <property type="match status" value="1"/>
</dbReference>
<evidence type="ECO:0000256" key="2">
    <source>
        <dbReference type="ARBA" id="ARBA00022900"/>
    </source>
</evidence>
<protein>
    <recommendedName>
        <fullName evidence="4">Serpin domain-containing protein</fullName>
    </recommendedName>
</protein>
<accession>A0A8K0D4S5</accession>
<dbReference type="GO" id="GO:0004867">
    <property type="term" value="F:serine-type endopeptidase inhibitor activity"/>
    <property type="evidence" value="ECO:0007669"/>
    <property type="project" value="UniProtKB-KW"/>
</dbReference>
<evidence type="ECO:0000313" key="5">
    <source>
        <dbReference type="EMBL" id="KAF2899229.1"/>
    </source>
</evidence>
<keyword evidence="6" id="KW-1185">Reference proteome</keyword>
<dbReference type="OrthoDB" id="10611027at2759"/>
<keyword evidence="3" id="KW-1133">Transmembrane helix</keyword>
<evidence type="ECO:0000313" key="6">
    <source>
        <dbReference type="Proteomes" id="UP000801492"/>
    </source>
</evidence>
<keyword evidence="3" id="KW-0472">Membrane</keyword>
<dbReference type="InterPro" id="IPR023796">
    <property type="entry name" value="Serpin_dom"/>
</dbReference>